<dbReference type="RefSeq" id="WP_154221364.1">
    <property type="nucleotide sequence ID" value="NZ_CP034544.1"/>
</dbReference>
<dbReference type="Proteomes" id="UP001164481">
    <property type="component" value="Chromosome"/>
</dbReference>
<evidence type="ECO:0000259" key="1">
    <source>
        <dbReference type="Pfam" id="PF09588"/>
    </source>
</evidence>
<dbReference type="Pfam" id="PF09588">
    <property type="entry name" value="YqaJ"/>
    <property type="match status" value="1"/>
</dbReference>
<feature type="domain" description="YqaJ viral recombinase" evidence="1">
    <location>
        <begin position="42"/>
        <end position="176"/>
    </location>
</feature>
<reference evidence="2" key="1">
    <citation type="submission" date="2022-10" db="EMBL/GenBank/DDBJ databases">
        <authorList>
            <person name="Wei X."/>
        </authorList>
    </citation>
    <scope>NUCLEOTIDE SEQUENCE</scope>
    <source>
        <strain evidence="2">SD2</strain>
    </source>
</reference>
<sequence length="282" mass="32878">MAQRKIYNKQDYTVDLENKVVVLSDSYYEKLSNFSNKWTSFKKIGGSSIGDVLEVDSFKSSFSAYCHIARLKMPILQTKYIDAGVALEPKIFEFFKNLVHKKNPELEVNHYDAAEYNYDYFSGIDVIGGVPDGAINNLKMILEIKTANAKKRSEWDKEIPKAYLKQAQLYAHLMGYTRIKFLTLFLNDSDYSNPENAEISNSTFKVYDASALNKSEIVEDIDFVKNWYNQYTNTKVSPQFKPLIDKDQIDYLLCENREQWKELFNRWKAQKKVDENIDFESV</sequence>
<evidence type="ECO:0000313" key="2">
    <source>
        <dbReference type="EMBL" id="UZW64167.1"/>
    </source>
</evidence>
<name>A0AAX3F1Y2_MYCSY</name>
<dbReference type="EMBL" id="CP107525">
    <property type="protein sequence ID" value="UZW64167.1"/>
    <property type="molecule type" value="Genomic_DNA"/>
</dbReference>
<dbReference type="NCBIfam" id="NF045870">
    <property type="entry name" value="MAGa7180_fam_nucl"/>
    <property type="match status" value="1"/>
</dbReference>
<accession>A0AAX3F1Y2</accession>
<protein>
    <submittedName>
        <fullName evidence="2">YqaJ viral recombinase family protein</fullName>
    </submittedName>
</protein>
<dbReference type="InterPro" id="IPR011604">
    <property type="entry name" value="PDDEXK-like_dom_sf"/>
</dbReference>
<dbReference type="InterPro" id="IPR011335">
    <property type="entry name" value="Restrct_endonuc-II-like"/>
</dbReference>
<reference evidence="2" key="2">
    <citation type="submission" date="2022-11" db="EMBL/GenBank/DDBJ databases">
        <title>complete genomes of mycoplasma synoviae ZX313 strain and SD2 strain.</title>
        <authorList>
            <person name="Zhong Q."/>
        </authorList>
    </citation>
    <scope>NUCLEOTIDE SEQUENCE</scope>
    <source>
        <strain evidence="2">SD2</strain>
    </source>
</reference>
<evidence type="ECO:0000313" key="3">
    <source>
        <dbReference type="Proteomes" id="UP001164481"/>
    </source>
</evidence>
<gene>
    <name evidence="2" type="ORF">OIE46_02150</name>
</gene>
<dbReference type="SUPFAM" id="SSF52980">
    <property type="entry name" value="Restriction endonuclease-like"/>
    <property type="match status" value="1"/>
</dbReference>
<dbReference type="Gene3D" id="3.90.320.10">
    <property type="match status" value="1"/>
</dbReference>
<organism evidence="2 3">
    <name type="scientific">Mycoplasmopsis synoviae</name>
    <name type="common">Mycoplasma synoviae</name>
    <dbReference type="NCBI Taxonomy" id="2109"/>
    <lineage>
        <taxon>Bacteria</taxon>
        <taxon>Bacillati</taxon>
        <taxon>Mycoplasmatota</taxon>
        <taxon>Mycoplasmoidales</taxon>
        <taxon>Metamycoplasmataceae</taxon>
        <taxon>Mycoplasmopsis</taxon>
    </lineage>
</organism>
<dbReference type="AlphaFoldDB" id="A0AAX3F1Y2"/>
<dbReference type="InterPro" id="IPR019080">
    <property type="entry name" value="YqaJ_viral_recombinase"/>
</dbReference>
<proteinExistence type="predicted"/>